<dbReference type="PANTHER" id="PTHR18964:SF149">
    <property type="entry name" value="BIFUNCTIONAL UDP-N-ACETYLGLUCOSAMINE 2-EPIMERASE_N-ACETYLMANNOSAMINE KINASE"/>
    <property type="match status" value="1"/>
</dbReference>
<dbReference type="SUPFAM" id="SSF53067">
    <property type="entry name" value="Actin-like ATPase domain"/>
    <property type="match status" value="1"/>
</dbReference>
<dbReference type="Gene3D" id="3.30.420.40">
    <property type="match status" value="2"/>
</dbReference>
<proteinExistence type="inferred from homology"/>
<dbReference type="InterPro" id="IPR000600">
    <property type="entry name" value="ROK"/>
</dbReference>
<reference evidence="2 3" key="1">
    <citation type="submission" date="2018-11" db="EMBL/GenBank/DDBJ databases">
        <title>Draft genome sequence of Ferruginibacter sp. BO-59.</title>
        <authorList>
            <person name="Im W.T."/>
        </authorList>
    </citation>
    <scope>NUCLEOTIDE SEQUENCE [LARGE SCALE GENOMIC DNA]</scope>
    <source>
        <strain evidence="2 3">BO-59</strain>
    </source>
</reference>
<dbReference type="Proteomes" id="UP000267223">
    <property type="component" value="Unassembled WGS sequence"/>
</dbReference>
<sequence length="238" mass="26547">MAGQGENILCIDIGGSHIKGTVIDYDGDYLHPYEREDTPSPPSPENIVKLVVSLSQRFSHFDKVTAGFPGYVKHGVVKTAPKLGNKMWKDFDLQEELKNKLKKPTLVINDADFQGLSLAEGNGVEMLITLGTGFGSALLLDGMLMPHLEMSQHPITKNKNYNDYLGQAALDKIGEKRWNKRLEKVIGILKVVFNYDHLYISGGSAKLIDFKLDQNISVVDNREGIKGGMILWKQFNEE</sequence>
<dbReference type="PANTHER" id="PTHR18964">
    <property type="entry name" value="ROK (REPRESSOR, ORF, KINASE) FAMILY"/>
    <property type="match status" value="1"/>
</dbReference>
<dbReference type="InterPro" id="IPR043129">
    <property type="entry name" value="ATPase_NBD"/>
</dbReference>
<comment type="caution">
    <text evidence="2">The sequence shown here is derived from an EMBL/GenBank/DDBJ whole genome shotgun (WGS) entry which is preliminary data.</text>
</comment>
<name>A0A3M9NCW2_9BACT</name>
<dbReference type="OrthoDB" id="849313at2"/>
<evidence type="ECO:0000313" key="2">
    <source>
        <dbReference type="EMBL" id="RNI35662.1"/>
    </source>
</evidence>
<keyword evidence="3" id="KW-1185">Reference proteome</keyword>
<organism evidence="2 3">
    <name type="scientific">Hanamia caeni</name>
    <dbReference type="NCBI Taxonomy" id="2294116"/>
    <lineage>
        <taxon>Bacteria</taxon>
        <taxon>Pseudomonadati</taxon>
        <taxon>Bacteroidota</taxon>
        <taxon>Chitinophagia</taxon>
        <taxon>Chitinophagales</taxon>
        <taxon>Chitinophagaceae</taxon>
        <taxon>Hanamia</taxon>
    </lineage>
</organism>
<evidence type="ECO:0000313" key="3">
    <source>
        <dbReference type="Proteomes" id="UP000267223"/>
    </source>
</evidence>
<dbReference type="AlphaFoldDB" id="A0A3M9NCW2"/>
<dbReference type="Pfam" id="PF00480">
    <property type="entry name" value="ROK"/>
    <property type="match status" value="1"/>
</dbReference>
<comment type="similarity">
    <text evidence="1">Belongs to the ROK (NagC/XylR) family.</text>
</comment>
<dbReference type="EMBL" id="RJJR01000009">
    <property type="protein sequence ID" value="RNI35662.1"/>
    <property type="molecule type" value="Genomic_DNA"/>
</dbReference>
<dbReference type="RefSeq" id="WP_123120942.1">
    <property type="nucleotide sequence ID" value="NZ_RJJR01000009.1"/>
</dbReference>
<gene>
    <name evidence="2" type="ORF">EFY79_11905</name>
</gene>
<protein>
    <submittedName>
        <fullName evidence="2">ROK family protein</fullName>
    </submittedName>
</protein>
<evidence type="ECO:0000256" key="1">
    <source>
        <dbReference type="ARBA" id="ARBA00006479"/>
    </source>
</evidence>
<accession>A0A3M9NCW2</accession>